<proteinExistence type="predicted"/>
<dbReference type="EMBL" id="JACIEM010000002">
    <property type="protein sequence ID" value="MBB4003174.1"/>
    <property type="molecule type" value="Genomic_DNA"/>
</dbReference>
<dbReference type="Proteomes" id="UP000588647">
    <property type="component" value="Unassembled WGS sequence"/>
</dbReference>
<keyword evidence="2" id="KW-1185">Reference proteome</keyword>
<name>A0A7W6HDE7_9HYPH</name>
<sequence length="68" mass="7387">MLARLTDRYGEAVFVNPRYISGIVQEAECAKVWLNVGGDCVDVLVQGNSESVGMIVNDAIYEASNHAK</sequence>
<evidence type="ECO:0000313" key="1">
    <source>
        <dbReference type="EMBL" id="MBB4003174.1"/>
    </source>
</evidence>
<evidence type="ECO:0000313" key="2">
    <source>
        <dbReference type="Proteomes" id="UP000588647"/>
    </source>
</evidence>
<comment type="caution">
    <text evidence="1">The sequence shown here is derived from an EMBL/GenBank/DDBJ whole genome shotgun (WGS) entry which is preliminary data.</text>
</comment>
<accession>A0A7W6HDE7</accession>
<protein>
    <submittedName>
        <fullName evidence="1">Uncharacterized protein</fullName>
    </submittedName>
</protein>
<dbReference type="AlphaFoldDB" id="A0A7W6HDE7"/>
<gene>
    <name evidence="1" type="ORF">GGR03_002249</name>
</gene>
<organism evidence="1 2">
    <name type="scientific">Aurantimonas endophytica</name>
    <dbReference type="NCBI Taxonomy" id="1522175"/>
    <lineage>
        <taxon>Bacteria</taxon>
        <taxon>Pseudomonadati</taxon>
        <taxon>Pseudomonadota</taxon>
        <taxon>Alphaproteobacteria</taxon>
        <taxon>Hyphomicrobiales</taxon>
        <taxon>Aurantimonadaceae</taxon>
        <taxon>Aurantimonas</taxon>
    </lineage>
</organism>
<reference evidence="1 2" key="1">
    <citation type="submission" date="2020-08" db="EMBL/GenBank/DDBJ databases">
        <title>Genomic Encyclopedia of Type Strains, Phase IV (KMG-IV): sequencing the most valuable type-strain genomes for metagenomic binning, comparative biology and taxonomic classification.</title>
        <authorList>
            <person name="Goeker M."/>
        </authorList>
    </citation>
    <scope>NUCLEOTIDE SEQUENCE [LARGE SCALE GENOMIC DNA]</scope>
    <source>
        <strain evidence="1 2">DSM 103570</strain>
    </source>
</reference>